<proteinExistence type="inferred from homology"/>
<comment type="similarity">
    <text evidence="2">Belongs to the methyltransferase superfamily. L-isoaspartyl/D-aspartyl protein methyltransferase family.</text>
</comment>
<reference evidence="14" key="1">
    <citation type="journal article" date="2019" name="Int. J. Syst. Evol. Microbiol.">
        <title>The Global Catalogue of Microorganisms (GCM) 10K type strain sequencing project: providing services to taxonomists for standard genome sequencing and annotation.</title>
        <authorList>
            <consortium name="The Broad Institute Genomics Platform"/>
            <consortium name="The Broad Institute Genome Sequencing Center for Infectious Disease"/>
            <person name="Wu L."/>
            <person name="Ma J."/>
        </authorList>
    </citation>
    <scope>NUCLEOTIDE SEQUENCE [LARGE SCALE GENOMIC DNA]</scope>
    <source>
        <strain evidence="14">JCM 17939</strain>
    </source>
</reference>
<gene>
    <name evidence="13" type="ORF">GCM10023196_065060</name>
</gene>
<evidence type="ECO:0000313" key="14">
    <source>
        <dbReference type="Proteomes" id="UP001501442"/>
    </source>
</evidence>
<evidence type="ECO:0000256" key="3">
    <source>
        <dbReference type="ARBA" id="ARBA00011890"/>
    </source>
</evidence>
<evidence type="ECO:0000256" key="6">
    <source>
        <dbReference type="ARBA" id="ARBA00022603"/>
    </source>
</evidence>
<dbReference type="GO" id="GO:0032259">
    <property type="term" value="P:methylation"/>
    <property type="evidence" value="ECO:0007669"/>
    <property type="project" value="UniProtKB-KW"/>
</dbReference>
<organism evidence="13 14">
    <name type="scientific">Actinoallomurus vinaceus</name>
    <dbReference type="NCBI Taxonomy" id="1080074"/>
    <lineage>
        <taxon>Bacteria</taxon>
        <taxon>Bacillati</taxon>
        <taxon>Actinomycetota</taxon>
        <taxon>Actinomycetes</taxon>
        <taxon>Streptosporangiales</taxon>
        <taxon>Thermomonosporaceae</taxon>
        <taxon>Actinoallomurus</taxon>
    </lineage>
</organism>
<dbReference type="PANTHER" id="PTHR11579">
    <property type="entry name" value="PROTEIN-L-ISOASPARTATE O-METHYLTRANSFERASE"/>
    <property type="match status" value="1"/>
</dbReference>
<evidence type="ECO:0000256" key="5">
    <source>
        <dbReference type="ARBA" id="ARBA00022490"/>
    </source>
</evidence>
<evidence type="ECO:0000256" key="11">
    <source>
        <dbReference type="ARBA" id="ARBA00031350"/>
    </source>
</evidence>
<evidence type="ECO:0000256" key="4">
    <source>
        <dbReference type="ARBA" id="ARBA00013346"/>
    </source>
</evidence>
<evidence type="ECO:0000256" key="10">
    <source>
        <dbReference type="ARBA" id="ARBA00031323"/>
    </source>
</evidence>
<evidence type="ECO:0000256" key="2">
    <source>
        <dbReference type="ARBA" id="ARBA00005369"/>
    </source>
</evidence>
<dbReference type="InterPro" id="IPR000682">
    <property type="entry name" value="PCMT"/>
</dbReference>
<dbReference type="Pfam" id="PF01135">
    <property type="entry name" value="PCMT"/>
    <property type="match status" value="1"/>
</dbReference>
<evidence type="ECO:0000256" key="7">
    <source>
        <dbReference type="ARBA" id="ARBA00022679"/>
    </source>
</evidence>
<dbReference type="InterPro" id="IPR029063">
    <property type="entry name" value="SAM-dependent_MTases_sf"/>
</dbReference>
<dbReference type="Proteomes" id="UP001501442">
    <property type="component" value="Unassembled WGS sequence"/>
</dbReference>
<evidence type="ECO:0000256" key="9">
    <source>
        <dbReference type="ARBA" id="ARBA00030757"/>
    </source>
</evidence>
<keyword evidence="5" id="KW-0963">Cytoplasm</keyword>
<dbReference type="PANTHER" id="PTHR11579:SF0">
    <property type="entry name" value="PROTEIN-L-ISOASPARTATE(D-ASPARTATE) O-METHYLTRANSFERASE"/>
    <property type="match status" value="1"/>
</dbReference>
<evidence type="ECO:0000313" key="13">
    <source>
        <dbReference type="EMBL" id="GAA4632285.1"/>
    </source>
</evidence>
<evidence type="ECO:0000256" key="8">
    <source>
        <dbReference type="ARBA" id="ARBA00022691"/>
    </source>
</evidence>
<keyword evidence="8" id="KW-0949">S-adenosyl-L-methionine</keyword>
<protein>
    <recommendedName>
        <fullName evidence="4">Protein-L-isoaspartate O-methyltransferase</fullName>
        <ecNumber evidence="3">2.1.1.77</ecNumber>
    </recommendedName>
    <alternativeName>
        <fullName evidence="11">L-isoaspartyl protein carboxyl methyltransferase</fullName>
    </alternativeName>
    <alternativeName>
        <fullName evidence="9">Protein L-isoaspartyl methyltransferase</fullName>
    </alternativeName>
    <alternativeName>
        <fullName evidence="10">Protein-beta-aspartate methyltransferase</fullName>
    </alternativeName>
</protein>
<dbReference type="Gene3D" id="3.40.50.150">
    <property type="entry name" value="Vaccinia Virus protein VP39"/>
    <property type="match status" value="1"/>
</dbReference>
<dbReference type="SUPFAM" id="SSF53335">
    <property type="entry name" value="S-adenosyl-L-methionine-dependent methyltransferases"/>
    <property type="match status" value="1"/>
</dbReference>
<dbReference type="CDD" id="cd02440">
    <property type="entry name" value="AdoMet_MTases"/>
    <property type="match status" value="1"/>
</dbReference>
<comment type="subcellular location">
    <subcellularLocation>
        <location evidence="1">Cytoplasm</location>
    </subcellularLocation>
</comment>
<evidence type="ECO:0000256" key="1">
    <source>
        <dbReference type="ARBA" id="ARBA00004496"/>
    </source>
</evidence>
<keyword evidence="6 13" id="KW-0489">Methyltransferase</keyword>
<feature type="region of interest" description="Disordered" evidence="12">
    <location>
        <begin position="85"/>
        <end position="104"/>
    </location>
</feature>
<dbReference type="GO" id="GO:0008168">
    <property type="term" value="F:methyltransferase activity"/>
    <property type="evidence" value="ECO:0007669"/>
    <property type="project" value="UniProtKB-KW"/>
</dbReference>
<dbReference type="EMBL" id="BAABHK010000010">
    <property type="protein sequence ID" value="GAA4632285.1"/>
    <property type="molecule type" value="Genomic_DNA"/>
</dbReference>
<sequence length="400" mass="43387">MGSRRLGAAEGAPEWLGALVGRGELSAEWGGILEELPRRLFLPDLIWPFDPETGAYPAVDRREDPQAWERWAAADTAIVTQWDDGAHAGRTPGETPTSSAPTPSIVGVMLQDLDVRPGHRVLDAGTGTGWTTALLARRAGAGNVTGVEIDPQVAEAAARRFSAIGIDAVVVTGDGGQGRPVNAPYDRVQSTYAVRRVPAAWIEQTRPGGLIVVPWGTRYANVNAVARLRVDADGAARGRFTRLVEFLLDRRQRTTSPAHEEYLPGGAWPATVRESGTTLPLDELSAAEFVIGLRVPDIAHTVSVDDQGTALFWLHGLTDRSWAVAFFCQDGRTEFDVLQDGPRSLWDEVEAACRWWEREHRPAATRFGLTAGPDGHQVWLDSPDRIVSLAGTNSELETKA</sequence>
<dbReference type="EC" id="2.1.1.77" evidence="3"/>
<keyword evidence="7" id="KW-0808">Transferase</keyword>
<evidence type="ECO:0000256" key="12">
    <source>
        <dbReference type="SAM" id="MobiDB-lite"/>
    </source>
</evidence>
<dbReference type="RefSeq" id="WP_345435267.1">
    <property type="nucleotide sequence ID" value="NZ_BAABHK010000010.1"/>
</dbReference>
<keyword evidence="14" id="KW-1185">Reference proteome</keyword>
<accession>A0ABP8UKM4</accession>
<name>A0ABP8UKM4_9ACTN</name>
<comment type="caution">
    <text evidence="13">The sequence shown here is derived from an EMBL/GenBank/DDBJ whole genome shotgun (WGS) entry which is preliminary data.</text>
</comment>